<dbReference type="OrthoDB" id="3066098at2759"/>
<dbReference type="Pfam" id="PF20149">
    <property type="entry name" value="DUF6532"/>
    <property type="match status" value="1"/>
</dbReference>
<comment type="caution">
    <text evidence="3">The sequence shown here is derived from an EMBL/GenBank/DDBJ whole genome shotgun (WGS) entry which is preliminary data.</text>
</comment>
<sequence>MNQEKLNEDEEENTDEPPSKRQRTSRNAVLSDDELEMVNTLTSFPLLQDEEPGEEVEIFEEDQGTGIRKDADDSDTGDADVEVISLDNNIGNEESNWMEGRFEDNGMLVVDEDAKSIVTSASKMFSCSSRSATPGAAGRITAGRSTKVTESDFSESVRNLAVAAKSHVQFALIYDTPFPSSNKLERMEFAWNVITETSKISGNTNFASALRDASSNPRVKKDIIAFTMYGRAALISNIITKARERVKAHYNLSGDPNTISEDVKWLLEKAHFIYGNLNIKVDHALKEWANGHKAINIPFSEDASKQMFVIIFCFYLLAVYV</sequence>
<evidence type="ECO:0000256" key="1">
    <source>
        <dbReference type="SAM" id="MobiDB-lite"/>
    </source>
</evidence>
<dbReference type="Proteomes" id="UP000283269">
    <property type="component" value="Unassembled WGS sequence"/>
</dbReference>
<dbReference type="InterPro" id="IPR045341">
    <property type="entry name" value="DUF6532"/>
</dbReference>
<feature type="domain" description="DUF6532" evidence="2">
    <location>
        <begin position="163"/>
        <end position="277"/>
    </location>
</feature>
<dbReference type="AlphaFoldDB" id="A0A409XNM8"/>
<dbReference type="InParanoid" id="A0A409XNM8"/>
<gene>
    <name evidence="3" type="ORF">CVT25_008516</name>
</gene>
<dbReference type="EMBL" id="NHYD01001054">
    <property type="protein sequence ID" value="PPQ92334.1"/>
    <property type="molecule type" value="Genomic_DNA"/>
</dbReference>
<accession>A0A409XNM8</accession>
<evidence type="ECO:0000259" key="2">
    <source>
        <dbReference type="Pfam" id="PF20149"/>
    </source>
</evidence>
<feature type="region of interest" description="Disordered" evidence="1">
    <location>
        <begin position="1"/>
        <end position="33"/>
    </location>
</feature>
<evidence type="ECO:0000313" key="3">
    <source>
        <dbReference type="EMBL" id="PPQ92334.1"/>
    </source>
</evidence>
<keyword evidence="4" id="KW-1185">Reference proteome</keyword>
<organism evidence="3 4">
    <name type="scientific">Psilocybe cyanescens</name>
    <dbReference type="NCBI Taxonomy" id="93625"/>
    <lineage>
        <taxon>Eukaryota</taxon>
        <taxon>Fungi</taxon>
        <taxon>Dikarya</taxon>
        <taxon>Basidiomycota</taxon>
        <taxon>Agaricomycotina</taxon>
        <taxon>Agaricomycetes</taxon>
        <taxon>Agaricomycetidae</taxon>
        <taxon>Agaricales</taxon>
        <taxon>Agaricineae</taxon>
        <taxon>Strophariaceae</taxon>
        <taxon>Psilocybe</taxon>
    </lineage>
</organism>
<proteinExistence type="predicted"/>
<reference evidence="3 4" key="1">
    <citation type="journal article" date="2018" name="Evol. Lett.">
        <title>Horizontal gene cluster transfer increased hallucinogenic mushroom diversity.</title>
        <authorList>
            <person name="Reynolds H.T."/>
            <person name="Vijayakumar V."/>
            <person name="Gluck-Thaler E."/>
            <person name="Korotkin H.B."/>
            <person name="Matheny P.B."/>
            <person name="Slot J.C."/>
        </authorList>
    </citation>
    <scope>NUCLEOTIDE SEQUENCE [LARGE SCALE GENOMIC DNA]</scope>
    <source>
        <strain evidence="3 4">2631</strain>
    </source>
</reference>
<evidence type="ECO:0000313" key="4">
    <source>
        <dbReference type="Proteomes" id="UP000283269"/>
    </source>
</evidence>
<name>A0A409XNM8_PSICY</name>
<dbReference type="STRING" id="93625.A0A409XNM8"/>
<protein>
    <recommendedName>
        <fullName evidence="2">DUF6532 domain-containing protein</fullName>
    </recommendedName>
</protein>